<evidence type="ECO:0000313" key="1">
    <source>
        <dbReference type="EMBL" id="GAX92007.1"/>
    </source>
</evidence>
<protein>
    <recommendedName>
        <fullName evidence="3">Spo0E family sporulation regulatory protein-aspartic acid phosphatase</fullName>
    </recommendedName>
</protein>
<gene>
    <name evidence="1" type="ORF">EFBL_3698</name>
</gene>
<comment type="caution">
    <text evidence="1">The sequence shown here is derived from an EMBL/GenBank/DDBJ whole genome shotgun (WGS) entry which is preliminary data.</text>
</comment>
<reference evidence="2" key="1">
    <citation type="submission" date="2017-07" db="EMBL/GenBank/DDBJ databases">
        <title>Draft genome sequence of Effusibacillus lacus strain skLN1.</title>
        <authorList>
            <person name="Watanabe M."/>
            <person name="Kojima H."/>
            <person name="Fukui M."/>
        </authorList>
    </citation>
    <scope>NUCLEOTIDE SEQUENCE [LARGE SCALE GENOMIC DNA]</scope>
    <source>
        <strain evidence="2">skLN1</strain>
    </source>
</reference>
<evidence type="ECO:0008006" key="3">
    <source>
        <dbReference type="Google" id="ProtNLM"/>
    </source>
</evidence>
<dbReference type="Pfam" id="PF09388">
    <property type="entry name" value="SpoOE-like"/>
    <property type="match status" value="1"/>
</dbReference>
<dbReference type="Proteomes" id="UP000217785">
    <property type="component" value="Unassembled WGS sequence"/>
</dbReference>
<dbReference type="AlphaFoldDB" id="A0A292YLM5"/>
<dbReference type="GO" id="GO:0043937">
    <property type="term" value="P:regulation of sporulation"/>
    <property type="evidence" value="ECO:0007669"/>
    <property type="project" value="InterPro"/>
</dbReference>
<dbReference type="InterPro" id="IPR036638">
    <property type="entry name" value="HLH_DNA-bd_sf"/>
</dbReference>
<keyword evidence="2" id="KW-1185">Reference proteome</keyword>
<accession>A0A292YLM5</accession>
<name>A0A292YLM5_9BACL</name>
<dbReference type="GO" id="GO:0046983">
    <property type="term" value="F:protein dimerization activity"/>
    <property type="evidence" value="ECO:0007669"/>
    <property type="project" value="InterPro"/>
</dbReference>
<evidence type="ECO:0000313" key="2">
    <source>
        <dbReference type="Proteomes" id="UP000217785"/>
    </source>
</evidence>
<dbReference type="Gene3D" id="4.10.280.10">
    <property type="entry name" value="Helix-loop-helix DNA-binding domain"/>
    <property type="match status" value="1"/>
</dbReference>
<dbReference type="InterPro" id="IPR018540">
    <property type="entry name" value="Spo0E-like"/>
</dbReference>
<dbReference type="SUPFAM" id="SSF140500">
    <property type="entry name" value="BAS1536-like"/>
    <property type="match status" value="1"/>
</dbReference>
<proteinExistence type="predicted"/>
<dbReference type="InterPro" id="IPR037208">
    <property type="entry name" value="Spo0E-like_sf"/>
</dbReference>
<dbReference type="EMBL" id="BDUF01000112">
    <property type="protein sequence ID" value="GAX92007.1"/>
    <property type="molecule type" value="Genomic_DNA"/>
</dbReference>
<sequence>MIRDRKLDKLMQQINKGKKELLELFEMNPQLLREQLLKKSQELDRLIVQYYKKIRSNSREMRE</sequence>
<organism evidence="1 2">
    <name type="scientific">Effusibacillus lacus</name>
    <dbReference type="NCBI Taxonomy" id="1348429"/>
    <lineage>
        <taxon>Bacteria</taxon>
        <taxon>Bacillati</taxon>
        <taxon>Bacillota</taxon>
        <taxon>Bacilli</taxon>
        <taxon>Bacillales</taxon>
        <taxon>Alicyclobacillaceae</taxon>
        <taxon>Effusibacillus</taxon>
    </lineage>
</organism>